<proteinExistence type="predicted"/>
<comment type="caution">
    <text evidence="2">The sequence shown here is derived from an EMBL/GenBank/DDBJ whole genome shotgun (WGS) entry which is preliminary data.</text>
</comment>
<dbReference type="InterPro" id="IPR002575">
    <property type="entry name" value="Aminoglycoside_PTrfase"/>
</dbReference>
<feature type="domain" description="Aminoglycoside phosphotransferase" evidence="1">
    <location>
        <begin position="79"/>
        <end position="287"/>
    </location>
</feature>
<name>A0ABX1GBF4_9GAMM</name>
<organism evidence="2 3">
    <name type="scientific">Spongiibacter thalassae</name>
    <dbReference type="NCBI Taxonomy" id="2721624"/>
    <lineage>
        <taxon>Bacteria</taxon>
        <taxon>Pseudomonadati</taxon>
        <taxon>Pseudomonadota</taxon>
        <taxon>Gammaproteobacteria</taxon>
        <taxon>Cellvibrionales</taxon>
        <taxon>Spongiibacteraceae</taxon>
        <taxon>Spongiibacter</taxon>
    </lineage>
</organism>
<evidence type="ECO:0000313" key="3">
    <source>
        <dbReference type="Proteomes" id="UP000765845"/>
    </source>
</evidence>
<evidence type="ECO:0000259" key="1">
    <source>
        <dbReference type="Pfam" id="PF01636"/>
    </source>
</evidence>
<dbReference type="Proteomes" id="UP000765845">
    <property type="component" value="Unassembled WGS sequence"/>
</dbReference>
<accession>A0ABX1GBF4</accession>
<dbReference type="SUPFAM" id="SSF56112">
    <property type="entry name" value="Protein kinase-like (PK-like)"/>
    <property type="match status" value="1"/>
</dbReference>
<dbReference type="PANTHER" id="PTHR21310:SF40">
    <property type="entry name" value="AMINOGLYCOSIDE PHOSPHOTRANSFERASE DOMAIN-CONTAINING PROTEIN-RELATED"/>
    <property type="match status" value="1"/>
</dbReference>
<gene>
    <name evidence="2" type="ORF">HCU74_00215</name>
</gene>
<dbReference type="InterPro" id="IPR041726">
    <property type="entry name" value="ACAD10_11_N"/>
</dbReference>
<reference evidence="2 3" key="1">
    <citation type="submission" date="2020-04" db="EMBL/GenBank/DDBJ databases">
        <authorList>
            <person name="Yoon J."/>
        </authorList>
    </citation>
    <scope>NUCLEOTIDE SEQUENCE [LARGE SCALE GENOMIC DNA]</scope>
    <source>
        <strain evidence="2 3">KMU-166</strain>
    </source>
</reference>
<keyword evidence="3" id="KW-1185">Reference proteome</keyword>
<evidence type="ECO:0000313" key="2">
    <source>
        <dbReference type="EMBL" id="NKI15832.1"/>
    </source>
</evidence>
<dbReference type="InterPro" id="IPR051678">
    <property type="entry name" value="AGP_Transferase"/>
</dbReference>
<dbReference type="EMBL" id="JAAWWK010000001">
    <property type="protein sequence ID" value="NKI15832.1"/>
    <property type="molecule type" value="Genomic_DNA"/>
</dbReference>
<protein>
    <submittedName>
        <fullName evidence="2">Phosphotransferase family protein</fullName>
    </submittedName>
</protein>
<dbReference type="Gene3D" id="3.30.200.20">
    <property type="entry name" value="Phosphorylase Kinase, domain 1"/>
    <property type="match status" value="1"/>
</dbReference>
<sequence>MGDSSKVTRIDDNELGAQIVSHSRQARFLGTSPEEWQVRLKALIAAQEEVVGDVSVENVRQVGEAAGGSNGTLLFDAAFVTKDGLVSGKFVLRFLPTEGLFHEYKLEAQFGLQKALESTSVPVPAQRWLDAEGAYLVRPGYVMEQVEGVSPPMVWKVAGLIAEASVEDRRSMTTELIRAVADIHKVNWREAGLEWLEDRAAGKNPIEREVNWYWDALSWSGNNEYIESLGPVREWLIANEPLDMDLVLCHGDCNFGNYMFSNNKVTAVIDWEMSFLGAPECDLSFLVTGHDVLGAELPWPEGALSFEEMFAEYERVSGRKLRNMDYFYLFSAYRIAVINVLAMKHFPEEALESIMPILKRGPELCIARSKKIAGI</sequence>
<dbReference type="CDD" id="cd05154">
    <property type="entry name" value="ACAD10_11_N-like"/>
    <property type="match status" value="1"/>
</dbReference>
<dbReference type="InterPro" id="IPR011009">
    <property type="entry name" value="Kinase-like_dom_sf"/>
</dbReference>
<dbReference type="Gene3D" id="3.90.1200.10">
    <property type="match status" value="1"/>
</dbReference>
<dbReference type="RefSeq" id="WP_168448390.1">
    <property type="nucleotide sequence ID" value="NZ_JAAWWK010000001.1"/>
</dbReference>
<dbReference type="Pfam" id="PF01636">
    <property type="entry name" value="APH"/>
    <property type="match status" value="1"/>
</dbReference>
<dbReference type="PANTHER" id="PTHR21310">
    <property type="entry name" value="AMINOGLYCOSIDE PHOSPHOTRANSFERASE-RELATED-RELATED"/>
    <property type="match status" value="1"/>
</dbReference>